<dbReference type="EMBL" id="QUTA01003152">
    <property type="protein sequence ID" value="RHY24753.1"/>
    <property type="molecule type" value="Genomic_DNA"/>
</dbReference>
<feature type="chain" id="PRO_5017259924" description="Serine protease" evidence="3">
    <location>
        <begin position="21"/>
        <end position="503"/>
    </location>
</feature>
<proteinExistence type="predicted"/>
<protein>
    <recommendedName>
        <fullName evidence="6">Serine protease</fullName>
    </recommendedName>
</protein>
<dbReference type="InterPro" id="IPR009003">
    <property type="entry name" value="Peptidase_S1_PA"/>
</dbReference>
<keyword evidence="3" id="KW-0732">Signal</keyword>
<dbReference type="Gene3D" id="2.40.10.10">
    <property type="entry name" value="Trypsin-like serine proteases"/>
    <property type="match status" value="2"/>
</dbReference>
<feature type="region of interest" description="Disordered" evidence="2">
    <location>
        <begin position="381"/>
        <end position="404"/>
    </location>
</feature>
<dbReference type="InterPro" id="IPR043504">
    <property type="entry name" value="Peptidase_S1_PA_chymotrypsin"/>
</dbReference>
<comment type="caution">
    <text evidence="4">The sequence shown here is derived from an EMBL/GenBank/DDBJ whole genome shotgun (WGS) entry which is preliminary data.</text>
</comment>
<evidence type="ECO:0000256" key="1">
    <source>
        <dbReference type="ARBA" id="ARBA00023026"/>
    </source>
</evidence>
<sequence>MVAVSAFVYFLSLGASAVSAFKCQSAPVIGADELVLLTSNVNTPFSYQLNRPDAAYLSLHFASVNIPVGGLLTISSPDGSQFHEYTNVTQTNFYAEFIDGDSAFITYTPPRSTSSSIDSLLANDAPNAFLIDKFAHGFPKADLDSQVEAICGKDDSQSAVCLKSSDAPKYQKAQAVALLRINGGAVCTGWLFGSEGHLITNNHCIGNANDASNTQFEFGAECTTCETVPGRTCKGVTVATSSELVYTNPANDFTLVKLKLANGASLDSYGYLQARASGPVLGEPIYIPQHPRGKPKRIATIVDSGAVGTIESISIPSCVADEVGYTLDTQGGSSGSPVLSAKDNAVVALHNCGGCQNGGVKISKVIQDLTAKNLVPKDALAGGSTSAPTTTAVTPGTTSVTPVTTSVTPVTSVKPVTTKALRPTMTKAPRPTMTKAPRPTMTKAPRPTMTKAPVIPTPPAPVGGDCTGCKGCYSKLLGMCFPNGFTDAQCVSFTVIQATWCGN</sequence>
<dbReference type="PANTHER" id="PTHR36234">
    <property type="entry name" value="LYSYL ENDOPEPTIDASE"/>
    <property type="match status" value="1"/>
</dbReference>
<organism evidence="4 5">
    <name type="scientific">Aphanomyces astaci</name>
    <name type="common">Crayfish plague agent</name>
    <dbReference type="NCBI Taxonomy" id="112090"/>
    <lineage>
        <taxon>Eukaryota</taxon>
        <taxon>Sar</taxon>
        <taxon>Stramenopiles</taxon>
        <taxon>Oomycota</taxon>
        <taxon>Saprolegniomycetes</taxon>
        <taxon>Saprolegniales</taxon>
        <taxon>Verrucalvaceae</taxon>
        <taxon>Aphanomyces</taxon>
    </lineage>
</organism>
<dbReference type="Pfam" id="PF13365">
    <property type="entry name" value="Trypsin_2"/>
    <property type="match status" value="1"/>
</dbReference>
<evidence type="ECO:0000313" key="5">
    <source>
        <dbReference type="Proteomes" id="UP000266239"/>
    </source>
</evidence>
<feature type="region of interest" description="Disordered" evidence="2">
    <location>
        <begin position="427"/>
        <end position="456"/>
    </location>
</feature>
<reference evidence="4 5" key="1">
    <citation type="submission" date="2018-08" db="EMBL/GenBank/DDBJ databases">
        <title>Aphanomyces genome sequencing and annotation.</title>
        <authorList>
            <person name="Minardi D."/>
            <person name="Oidtmann B."/>
            <person name="Van Der Giezen M."/>
            <person name="Studholme D.J."/>
        </authorList>
    </citation>
    <scope>NUCLEOTIDE SEQUENCE [LARGE SCALE GENOMIC DNA]</scope>
    <source>
        <strain evidence="4 5">Yx</strain>
    </source>
</reference>
<evidence type="ECO:0000313" key="4">
    <source>
        <dbReference type="EMBL" id="RHY24753.1"/>
    </source>
</evidence>
<feature type="compositionally biased region" description="Low complexity" evidence="2">
    <location>
        <begin position="383"/>
        <end position="404"/>
    </location>
</feature>
<dbReference type="VEuPathDB" id="FungiDB:H257_18118"/>
<gene>
    <name evidence="4" type="ORF">DYB25_008123</name>
</gene>
<evidence type="ECO:0000256" key="2">
    <source>
        <dbReference type="SAM" id="MobiDB-lite"/>
    </source>
</evidence>
<dbReference type="Proteomes" id="UP000266239">
    <property type="component" value="Unassembled WGS sequence"/>
</dbReference>
<keyword evidence="1" id="KW-0843">Virulence</keyword>
<accession>A0A397BRQ1</accession>
<evidence type="ECO:0000256" key="3">
    <source>
        <dbReference type="SAM" id="SignalP"/>
    </source>
</evidence>
<feature type="signal peptide" evidence="3">
    <location>
        <begin position="1"/>
        <end position="20"/>
    </location>
</feature>
<name>A0A397BRQ1_APHAT</name>
<dbReference type="AlphaFoldDB" id="A0A397BRQ1"/>
<dbReference type="PANTHER" id="PTHR36234:SF5">
    <property type="entry name" value="LYSYL ENDOPEPTIDASE"/>
    <property type="match status" value="1"/>
</dbReference>
<evidence type="ECO:0008006" key="6">
    <source>
        <dbReference type="Google" id="ProtNLM"/>
    </source>
</evidence>
<dbReference type="SUPFAM" id="SSF50494">
    <property type="entry name" value="Trypsin-like serine proteases"/>
    <property type="match status" value="1"/>
</dbReference>